<keyword evidence="2" id="KW-0812">Transmembrane</keyword>
<evidence type="ECO:0000256" key="2">
    <source>
        <dbReference type="SAM" id="Phobius"/>
    </source>
</evidence>
<protein>
    <submittedName>
        <fullName evidence="3">Uncharacterized protein</fullName>
    </submittedName>
</protein>
<proteinExistence type="predicted"/>
<feature type="transmembrane region" description="Helical" evidence="2">
    <location>
        <begin position="722"/>
        <end position="742"/>
    </location>
</feature>
<feature type="transmembrane region" description="Helical" evidence="2">
    <location>
        <begin position="472"/>
        <end position="494"/>
    </location>
</feature>
<evidence type="ECO:0000256" key="1">
    <source>
        <dbReference type="SAM" id="MobiDB-lite"/>
    </source>
</evidence>
<feature type="transmembrane region" description="Helical" evidence="2">
    <location>
        <begin position="348"/>
        <end position="372"/>
    </location>
</feature>
<accession>A0AAD3CW93</accession>
<keyword evidence="2" id="KW-1133">Transmembrane helix</keyword>
<evidence type="ECO:0000313" key="3">
    <source>
        <dbReference type="EMBL" id="GFH53382.1"/>
    </source>
</evidence>
<keyword evidence="4" id="KW-1185">Reference proteome</keyword>
<keyword evidence="2" id="KW-0472">Membrane</keyword>
<dbReference type="AlphaFoldDB" id="A0AAD3CW93"/>
<feature type="transmembrane region" description="Helical" evidence="2">
    <location>
        <begin position="393"/>
        <end position="411"/>
    </location>
</feature>
<reference evidence="3 4" key="1">
    <citation type="journal article" date="2021" name="Sci. Rep.">
        <title>The genome of the diatom Chaetoceros tenuissimus carries an ancient integrated fragment of an extant virus.</title>
        <authorList>
            <person name="Hongo Y."/>
            <person name="Kimura K."/>
            <person name="Takaki Y."/>
            <person name="Yoshida Y."/>
            <person name="Baba S."/>
            <person name="Kobayashi G."/>
            <person name="Nagasaki K."/>
            <person name="Hano T."/>
            <person name="Tomaru Y."/>
        </authorList>
    </citation>
    <scope>NUCLEOTIDE SEQUENCE [LARGE SCALE GENOMIC DNA]</scope>
    <source>
        <strain evidence="3 4">NIES-3715</strain>
    </source>
</reference>
<organism evidence="3 4">
    <name type="scientific">Chaetoceros tenuissimus</name>
    <dbReference type="NCBI Taxonomy" id="426638"/>
    <lineage>
        <taxon>Eukaryota</taxon>
        <taxon>Sar</taxon>
        <taxon>Stramenopiles</taxon>
        <taxon>Ochrophyta</taxon>
        <taxon>Bacillariophyta</taxon>
        <taxon>Coscinodiscophyceae</taxon>
        <taxon>Chaetocerotophycidae</taxon>
        <taxon>Chaetocerotales</taxon>
        <taxon>Chaetocerotaceae</taxon>
        <taxon>Chaetoceros</taxon>
    </lineage>
</organism>
<feature type="region of interest" description="Disordered" evidence="1">
    <location>
        <begin position="1"/>
        <end position="20"/>
    </location>
</feature>
<sequence>MASNYCGDLNMWPTNDEDASRKSQEEFADNVEVTSNTHYTRMNNSPPQDRDRQFGLSTLVNTYGLRKRRSVGKEVLDDEDTLLQRVGASTSKKDLEMNKALNKFLTTSITSEPIDEENAEVNAADQKAIEEKLSELIEKEFPLKDQRPSNSQLIPQLGELKRNKALFAPGDWVEIEGLDMKWRMDMITRVIKTAPDDFDWNDPANANVEPNWIFIYNAGADRNVEGNDLRMTESGLKLIFGTRPWVWQQFALLKLEAKLRFQEGHQDDFMELDIQKFASDSWEWWLNRPENADFKAVYDDERVGEKGRRLLLSHIQKPFNLIDIMGEENKEWDFAEDDNINIFTYLSMYGTGVILPLFVLIVQIVIPVVLVMEAFGKEGGRCSNNGEWTTEIILAKIMSLVVFIYYTFSVIPDTYSNFFNVAGAADSVYSRLLSLRRTLWLQADDNLLQMIGYKFDIYFNTSYETLLSMLNIYVILLTEEAIEIILNALAFAFIARIDEDLTKTDWYDPKRRWCTAGAQSMALQTFLQLNYFKSAKLFGKKYNIPEKKLLEACNGDRRFLNNARLAKEDMQNPQYMTHTQRLEAVCAKIAKAGGNRNALEEYSKPKRYFGVLERFIGRFFGSKPIFERFSMYRVWSRWDKILFLPPVPDINVVFEKDTEGNVSVSRELDNISLFKEVKLENFYPHEDDKGAGILFMRHFRDVLIFKELGRSMKNSTGLLRSLFRIFDGVVISWLSYFIHIVFPLYLGLALGEIIYSFVAVKCVNIIAVTRSEISDWIFNLFGY</sequence>
<dbReference type="Proteomes" id="UP001054902">
    <property type="component" value="Unassembled WGS sequence"/>
</dbReference>
<dbReference type="EMBL" id="BLLK01000047">
    <property type="protein sequence ID" value="GFH53382.1"/>
    <property type="molecule type" value="Genomic_DNA"/>
</dbReference>
<evidence type="ECO:0000313" key="4">
    <source>
        <dbReference type="Proteomes" id="UP001054902"/>
    </source>
</evidence>
<name>A0AAD3CW93_9STRA</name>
<comment type="caution">
    <text evidence="3">The sequence shown here is derived from an EMBL/GenBank/DDBJ whole genome shotgun (WGS) entry which is preliminary data.</text>
</comment>
<gene>
    <name evidence="3" type="ORF">CTEN210_09858</name>
</gene>